<reference evidence="1" key="1">
    <citation type="submission" date="2018-11" db="EMBL/GenBank/DDBJ databases">
        <authorList>
            <person name="Grassa J C."/>
        </authorList>
    </citation>
    <scope>NUCLEOTIDE SEQUENCE [LARGE SCALE GENOMIC DNA]</scope>
</reference>
<evidence type="ECO:0000313" key="1">
    <source>
        <dbReference type="EnsemblPlants" id="cds.evm.model.08.1440"/>
    </source>
</evidence>
<dbReference type="Proteomes" id="UP000596661">
    <property type="component" value="Chromosome 8"/>
</dbReference>
<dbReference type="AlphaFoldDB" id="A0A803Q8P5"/>
<proteinExistence type="predicted"/>
<accession>A0A803Q8P5</accession>
<sequence length="315" mass="35653">MAIVVGLTILSQPWRDLKLKSIDIVQELLDGFEDFIKIKEAIKKNIRGTLMYQVVSKLKGLKGIFKEINHKDDERVYGEQVAYAFLNYYQSLLGTRLENRLQVNVDIMLQGPLVTKQQADFLLSDYTLDEVNKVFFDILGLKAPEPDGYGSYFLEDNWKLVGDDISLAILSFLHFGQMLKEINNMVLTLVPKCKCPNIVGECRPIVCCLNPNPSKSAIYCSGMDDGMVQRVLRAFGFTKSQLPFKYLGIPICAKTISGIECSILVEKMIARIRSWSSRNSSYQFVVPSCGKIKAFTMVQDQFPGTMFVNPRVREA</sequence>
<reference evidence="1" key="2">
    <citation type="submission" date="2021-03" db="UniProtKB">
        <authorList>
            <consortium name="EnsemblPlants"/>
        </authorList>
    </citation>
    <scope>IDENTIFICATION</scope>
</reference>
<name>A0A803Q8P5_CANSA</name>
<keyword evidence="2" id="KW-1185">Reference proteome</keyword>
<organism evidence="1 2">
    <name type="scientific">Cannabis sativa</name>
    <name type="common">Hemp</name>
    <name type="synonym">Marijuana</name>
    <dbReference type="NCBI Taxonomy" id="3483"/>
    <lineage>
        <taxon>Eukaryota</taxon>
        <taxon>Viridiplantae</taxon>
        <taxon>Streptophyta</taxon>
        <taxon>Embryophyta</taxon>
        <taxon>Tracheophyta</taxon>
        <taxon>Spermatophyta</taxon>
        <taxon>Magnoliopsida</taxon>
        <taxon>eudicotyledons</taxon>
        <taxon>Gunneridae</taxon>
        <taxon>Pentapetalae</taxon>
        <taxon>rosids</taxon>
        <taxon>fabids</taxon>
        <taxon>Rosales</taxon>
        <taxon>Cannabaceae</taxon>
        <taxon>Cannabis</taxon>
    </lineage>
</organism>
<evidence type="ECO:0000313" key="2">
    <source>
        <dbReference type="Proteomes" id="UP000596661"/>
    </source>
</evidence>
<dbReference type="PANTHER" id="PTHR33116:SF84">
    <property type="entry name" value="RNA-DIRECTED DNA POLYMERASE"/>
    <property type="match status" value="1"/>
</dbReference>
<dbReference type="PANTHER" id="PTHR33116">
    <property type="entry name" value="REVERSE TRANSCRIPTASE ZINC-BINDING DOMAIN-CONTAINING PROTEIN-RELATED-RELATED"/>
    <property type="match status" value="1"/>
</dbReference>
<dbReference type="EnsemblPlants" id="evm.model.08.1440">
    <property type="protein sequence ID" value="cds.evm.model.08.1440"/>
    <property type="gene ID" value="evm.TU.08.1440"/>
</dbReference>
<dbReference type="Gramene" id="evm.model.08.1440">
    <property type="protein sequence ID" value="cds.evm.model.08.1440"/>
    <property type="gene ID" value="evm.TU.08.1440"/>
</dbReference>
<dbReference type="EMBL" id="UZAU01000710">
    <property type="status" value="NOT_ANNOTATED_CDS"/>
    <property type="molecule type" value="Genomic_DNA"/>
</dbReference>
<protein>
    <submittedName>
        <fullName evidence="1">Uncharacterized protein</fullName>
    </submittedName>
</protein>